<dbReference type="GO" id="GO:0008298">
    <property type="term" value="P:intracellular mRNA localization"/>
    <property type="evidence" value="ECO:0007669"/>
    <property type="project" value="TreeGrafter"/>
</dbReference>
<dbReference type="Proteomes" id="UP000799302">
    <property type="component" value="Unassembled WGS sequence"/>
</dbReference>
<dbReference type="AlphaFoldDB" id="A0A6A6UKD7"/>
<dbReference type="PANTHER" id="PTHR28028:SF1">
    <property type="entry name" value="60S RIBOSOMAL SUBUNIT ASSEMBLY_EXPORT PROTEIN LOC1"/>
    <property type="match status" value="1"/>
</dbReference>
<feature type="compositionally biased region" description="Basic residues" evidence="10">
    <location>
        <begin position="169"/>
        <end position="179"/>
    </location>
</feature>
<dbReference type="GO" id="GO:0030687">
    <property type="term" value="C:preribosome, large subunit precursor"/>
    <property type="evidence" value="ECO:0007669"/>
    <property type="project" value="TreeGrafter"/>
</dbReference>
<keyword evidence="9" id="KW-0539">Nucleus</keyword>
<comment type="subcellular location">
    <subcellularLocation>
        <location evidence="2">Nucleus</location>
        <location evidence="2">Nucleolus</location>
    </subcellularLocation>
</comment>
<protein>
    <recommendedName>
        <fullName evidence="13">60S ribosomal subunit assembly/export protein loc1</fullName>
    </recommendedName>
</protein>
<gene>
    <name evidence="11" type="ORF">BT63DRAFT_183565</name>
</gene>
<evidence type="ECO:0000256" key="2">
    <source>
        <dbReference type="ARBA" id="ARBA00004604"/>
    </source>
</evidence>
<dbReference type="GO" id="GO:0003729">
    <property type="term" value="F:mRNA binding"/>
    <property type="evidence" value="ECO:0007669"/>
    <property type="project" value="InterPro"/>
</dbReference>
<dbReference type="PANTHER" id="PTHR28028">
    <property type="entry name" value="60S RIBOSOMAL SUBUNIT ASSEMBLY/EXPORT PROTEIN LOC1"/>
    <property type="match status" value="1"/>
</dbReference>
<keyword evidence="5" id="KW-0813">Transport</keyword>
<evidence type="ECO:0000313" key="12">
    <source>
        <dbReference type="Proteomes" id="UP000799302"/>
    </source>
</evidence>
<evidence type="ECO:0000256" key="9">
    <source>
        <dbReference type="ARBA" id="ARBA00023242"/>
    </source>
</evidence>
<accession>A0A6A6UKD7</accession>
<evidence type="ECO:0000256" key="3">
    <source>
        <dbReference type="ARBA" id="ARBA00008132"/>
    </source>
</evidence>
<keyword evidence="6" id="KW-0690">Ribosome biogenesis</keyword>
<feature type="region of interest" description="Disordered" evidence="10">
    <location>
        <begin position="131"/>
        <end position="179"/>
    </location>
</feature>
<name>A0A6A6UKD7_9PEZI</name>
<dbReference type="GO" id="GO:0042273">
    <property type="term" value="P:ribosomal large subunit biogenesis"/>
    <property type="evidence" value="ECO:0007669"/>
    <property type="project" value="InterPro"/>
</dbReference>
<evidence type="ECO:0000256" key="7">
    <source>
        <dbReference type="ARBA" id="ARBA00022816"/>
    </source>
</evidence>
<feature type="compositionally biased region" description="Basic and acidic residues" evidence="10">
    <location>
        <begin position="131"/>
        <end position="144"/>
    </location>
</feature>
<comment type="function">
    <text evidence="1">Required for efficient assembly and nuclear export of the 60S ribosomal subunit.</text>
</comment>
<evidence type="ECO:0000313" key="11">
    <source>
        <dbReference type="EMBL" id="KAF2671917.1"/>
    </source>
</evidence>
<evidence type="ECO:0000256" key="5">
    <source>
        <dbReference type="ARBA" id="ARBA00022448"/>
    </source>
</evidence>
<dbReference type="GO" id="GO:0051028">
    <property type="term" value="P:mRNA transport"/>
    <property type="evidence" value="ECO:0007669"/>
    <property type="project" value="UniProtKB-KW"/>
</dbReference>
<feature type="compositionally biased region" description="Low complexity" evidence="10">
    <location>
        <begin position="1"/>
        <end position="17"/>
    </location>
</feature>
<dbReference type="EMBL" id="MU004232">
    <property type="protein sequence ID" value="KAF2671917.1"/>
    <property type="molecule type" value="Genomic_DNA"/>
</dbReference>
<evidence type="ECO:0000256" key="8">
    <source>
        <dbReference type="ARBA" id="ARBA00023054"/>
    </source>
</evidence>
<dbReference type="GO" id="GO:0005730">
    <property type="term" value="C:nucleolus"/>
    <property type="evidence" value="ECO:0007669"/>
    <property type="project" value="UniProtKB-SubCell"/>
</dbReference>
<feature type="region of interest" description="Disordered" evidence="10">
    <location>
        <begin position="1"/>
        <end position="48"/>
    </location>
</feature>
<reference evidence="11" key="1">
    <citation type="journal article" date="2020" name="Stud. Mycol.">
        <title>101 Dothideomycetes genomes: a test case for predicting lifestyles and emergence of pathogens.</title>
        <authorList>
            <person name="Haridas S."/>
            <person name="Albert R."/>
            <person name="Binder M."/>
            <person name="Bloem J."/>
            <person name="Labutti K."/>
            <person name="Salamov A."/>
            <person name="Andreopoulos B."/>
            <person name="Baker S."/>
            <person name="Barry K."/>
            <person name="Bills G."/>
            <person name="Bluhm B."/>
            <person name="Cannon C."/>
            <person name="Castanera R."/>
            <person name="Culley D."/>
            <person name="Daum C."/>
            <person name="Ezra D."/>
            <person name="Gonzalez J."/>
            <person name="Henrissat B."/>
            <person name="Kuo A."/>
            <person name="Liang C."/>
            <person name="Lipzen A."/>
            <person name="Lutzoni F."/>
            <person name="Magnuson J."/>
            <person name="Mondo S."/>
            <person name="Nolan M."/>
            <person name="Ohm R."/>
            <person name="Pangilinan J."/>
            <person name="Park H.-J."/>
            <person name="Ramirez L."/>
            <person name="Alfaro M."/>
            <person name="Sun H."/>
            <person name="Tritt A."/>
            <person name="Yoshinaga Y."/>
            <person name="Zwiers L.-H."/>
            <person name="Turgeon B."/>
            <person name="Goodwin S."/>
            <person name="Spatafora J."/>
            <person name="Crous P."/>
            <person name="Grigoriev I."/>
        </authorList>
    </citation>
    <scope>NUCLEOTIDE SEQUENCE</scope>
    <source>
        <strain evidence="11">CBS 115976</strain>
    </source>
</reference>
<proteinExistence type="inferred from homology"/>
<dbReference type="InterPro" id="IPR037650">
    <property type="entry name" value="Loc1"/>
</dbReference>
<comment type="subunit">
    <text evidence="4">Component of the 66S pre-ribosomal particle.</text>
</comment>
<feature type="compositionally biased region" description="Basic and acidic residues" evidence="10">
    <location>
        <begin position="155"/>
        <end position="168"/>
    </location>
</feature>
<sequence length="179" mass="19851">MATSKSTSKASASKTAAGLGKPKSDKKTRAPKAKSEVKTHRISAKDKLKKKKRIYTAEELGVPKLNGIVPTGVQKLKGKKKGKVFVDDAESMLAILGMVQAEKEGEVEGKIMKARQLEEIREAKRVEAEKRVQSKKAVLEEAKGVLRQKKRTKRDKRDEKPTDDGKKESSHKKKRVSFG</sequence>
<evidence type="ECO:0000256" key="4">
    <source>
        <dbReference type="ARBA" id="ARBA00011339"/>
    </source>
</evidence>
<feature type="compositionally biased region" description="Basic and acidic residues" evidence="10">
    <location>
        <begin position="22"/>
        <end position="46"/>
    </location>
</feature>
<evidence type="ECO:0000256" key="1">
    <source>
        <dbReference type="ARBA" id="ARBA00001977"/>
    </source>
</evidence>
<comment type="similarity">
    <text evidence="3">Belongs to the LOC1 family.</text>
</comment>
<evidence type="ECO:0000256" key="6">
    <source>
        <dbReference type="ARBA" id="ARBA00022517"/>
    </source>
</evidence>
<evidence type="ECO:0008006" key="13">
    <source>
        <dbReference type="Google" id="ProtNLM"/>
    </source>
</evidence>
<keyword evidence="7" id="KW-0509">mRNA transport</keyword>
<evidence type="ECO:0000256" key="10">
    <source>
        <dbReference type="SAM" id="MobiDB-lite"/>
    </source>
</evidence>
<dbReference type="OrthoDB" id="1743802at2759"/>
<keyword evidence="8" id="KW-0175">Coiled coil</keyword>
<keyword evidence="12" id="KW-1185">Reference proteome</keyword>
<organism evidence="11 12">
    <name type="scientific">Microthyrium microscopicum</name>
    <dbReference type="NCBI Taxonomy" id="703497"/>
    <lineage>
        <taxon>Eukaryota</taxon>
        <taxon>Fungi</taxon>
        <taxon>Dikarya</taxon>
        <taxon>Ascomycota</taxon>
        <taxon>Pezizomycotina</taxon>
        <taxon>Dothideomycetes</taxon>
        <taxon>Dothideomycetes incertae sedis</taxon>
        <taxon>Microthyriales</taxon>
        <taxon>Microthyriaceae</taxon>
        <taxon>Microthyrium</taxon>
    </lineage>
</organism>